<organism evidence="3 4">
    <name type="scientific">Amycolatopsis samaneae</name>
    <dbReference type="NCBI Taxonomy" id="664691"/>
    <lineage>
        <taxon>Bacteria</taxon>
        <taxon>Bacillati</taxon>
        <taxon>Actinomycetota</taxon>
        <taxon>Actinomycetes</taxon>
        <taxon>Pseudonocardiales</taxon>
        <taxon>Pseudonocardiaceae</taxon>
        <taxon>Amycolatopsis</taxon>
    </lineage>
</organism>
<reference evidence="4" key="1">
    <citation type="journal article" date="2019" name="Int. J. Syst. Evol. Microbiol.">
        <title>The Global Catalogue of Microorganisms (GCM) 10K type strain sequencing project: providing services to taxonomists for standard genome sequencing and annotation.</title>
        <authorList>
            <consortium name="The Broad Institute Genomics Platform"/>
            <consortium name="The Broad Institute Genome Sequencing Center for Infectious Disease"/>
            <person name="Wu L."/>
            <person name="Ma J."/>
        </authorList>
    </citation>
    <scope>NUCLEOTIDE SEQUENCE [LARGE SCALE GENOMIC DNA]</scope>
    <source>
        <strain evidence="4">CGMCC 4.7643</strain>
    </source>
</reference>
<dbReference type="PIRSF" id="PIRSF037495">
    <property type="entry name" value="Opine_OX_OoxA/HcnB"/>
    <property type="match status" value="1"/>
</dbReference>
<name>A0ABW5GVV2_9PSEU</name>
<dbReference type="PRINTS" id="PR00469">
    <property type="entry name" value="PNDRDTASEII"/>
</dbReference>
<dbReference type="PANTHER" id="PTHR42949">
    <property type="entry name" value="ANAEROBIC GLYCEROL-3-PHOSPHATE DEHYDROGENASE SUBUNIT B"/>
    <property type="match status" value="1"/>
</dbReference>
<evidence type="ECO:0000313" key="3">
    <source>
        <dbReference type="EMBL" id="MFD2465056.1"/>
    </source>
</evidence>
<feature type="domain" description="FAD/NAD(P)-binding" evidence="2">
    <location>
        <begin position="3"/>
        <end position="304"/>
    </location>
</feature>
<dbReference type="Gene3D" id="3.50.50.60">
    <property type="entry name" value="FAD/NAD(P)-binding domain"/>
    <property type="match status" value="3"/>
</dbReference>
<dbReference type="PRINTS" id="PR00368">
    <property type="entry name" value="FADPNR"/>
</dbReference>
<proteinExistence type="predicted"/>
<evidence type="ECO:0000259" key="2">
    <source>
        <dbReference type="Pfam" id="PF07992"/>
    </source>
</evidence>
<comment type="caution">
    <text evidence="3">The sequence shown here is derived from an EMBL/GenBank/DDBJ whole genome shotgun (WGS) entry which is preliminary data.</text>
</comment>
<dbReference type="CDD" id="cd19946">
    <property type="entry name" value="GlpA-like_Fer2_BFD-like"/>
    <property type="match status" value="1"/>
</dbReference>
<keyword evidence="4" id="KW-1185">Reference proteome</keyword>
<dbReference type="InterPro" id="IPR036188">
    <property type="entry name" value="FAD/NAD-bd_sf"/>
</dbReference>
<protein>
    <submittedName>
        <fullName evidence="3">FAD-dependent oxidoreductase</fullName>
    </submittedName>
</protein>
<dbReference type="Proteomes" id="UP001597419">
    <property type="component" value="Unassembled WGS sequence"/>
</dbReference>
<evidence type="ECO:0000256" key="1">
    <source>
        <dbReference type="ARBA" id="ARBA00023002"/>
    </source>
</evidence>
<dbReference type="SUPFAM" id="SSF51905">
    <property type="entry name" value="FAD/NAD(P)-binding domain"/>
    <property type="match status" value="1"/>
</dbReference>
<accession>A0ABW5GVV2</accession>
<sequence length="445" mass="46586">MKEVVVVGAGPAGMAAADAAAKAGCRVLLIDSAARLGGQYHRQDSLLDKEKFTPHRNVERLTETTVTALEPVGPGHRLHLRTGPADGPQRTARYVDTAALVLATGAHDRALPFPGWDLPGVYTAGAAQALAKGQRVAVGKRVLLAGTGPFLLPVAASLLDVGARIAGVLEANGAVAGWLRTPSAVFAGRRKTAELAGYLRTLAAHRVPYRARSTVLAAHGRDRVEAVTTARLDHGWRVRRGTERRVEVDAVCAGFGFVPQLELAVSAGCVLADGFVAVNTAQATSVPGVFAAGELTGVGGADLAAAEGTVAGLAAACSLGAPVDVPRRALRRVRAGRVFAEGLGRAYPVRAGWRTWPDDETLVCRCEEVTCRELRESVERRDVLGVRSLKLVSRAGLGMCQGRICGRNVAELAGVPSDGFARRPLAAPIRLGELSDVESPWEGKA</sequence>
<evidence type="ECO:0000313" key="4">
    <source>
        <dbReference type="Proteomes" id="UP001597419"/>
    </source>
</evidence>
<dbReference type="RefSeq" id="WP_345399089.1">
    <property type="nucleotide sequence ID" value="NZ_BAABHG010000010.1"/>
</dbReference>
<dbReference type="InterPro" id="IPR017224">
    <property type="entry name" value="Opine_Oxase_asu/HCN_bsu"/>
</dbReference>
<dbReference type="InterPro" id="IPR023753">
    <property type="entry name" value="FAD/NAD-binding_dom"/>
</dbReference>
<gene>
    <name evidence="3" type="ORF">ACFSYJ_41005</name>
</gene>
<dbReference type="PANTHER" id="PTHR42949:SF3">
    <property type="entry name" value="ANAEROBIC GLYCEROL-3-PHOSPHATE DEHYDROGENASE SUBUNIT B"/>
    <property type="match status" value="1"/>
</dbReference>
<dbReference type="Pfam" id="PF07992">
    <property type="entry name" value="Pyr_redox_2"/>
    <property type="match status" value="1"/>
</dbReference>
<dbReference type="Gene3D" id="1.10.10.1100">
    <property type="entry name" value="BFD-like [2Fe-2S]-binding domain"/>
    <property type="match status" value="1"/>
</dbReference>
<dbReference type="InterPro" id="IPR041854">
    <property type="entry name" value="BFD-like_2Fe2S-bd_dom_sf"/>
</dbReference>
<keyword evidence="1" id="KW-0560">Oxidoreductase</keyword>
<dbReference type="InterPro" id="IPR051691">
    <property type="entry name" value="Metab_Enz_Cyan_OpOx_G3PDH"/>
</dbReference>
<dbReference type="EMBL" id="JBHUKU010000028">
    <property type="protein sequence ID" value="MFD2465056.1"/>
    <property type="molecule type" value="Genomic_DNA"/>
</dbReference>